<evidence type="ECO:0000256" key="1">
    <source>
        <dbReference type="SAM" id="MobiDB-lite"/>
    </source>
</evidence>
<feature type="region of interest" description="Disordered" evidence="1">
    <location>
        <begin position="1"/>
        <end position="32"/>
    </location>
</feature>
<reference evidence="2" key="2">
    <citation type="journal article" date="2015" name="Data Brief">
        <title>Shoot transcriptome of the giant reed, Arundo donax.</title>
        <authorList>
            <person name="Barrero R.A."/>
            <person name="Guerrero F.D."/>
            <person name="Moolhuijzen P."/>
            <person name="Goolsby J.A."/>
            <person name="Tidwell J."/>
            <person name="Bellgard S.E."/>
            <person name="Bellgard M.I."/>
        </authorList>
    </citation>
    <scope>NUCLEOTIDE SEQUENCE</scope>
    <source>
        <tissue evidence="2">Shoot tissue taken approximately 20 cm above the soil surface</tissue>
    </source>
</reference>
<evidence type="ECO:0000313" key="2">
    <source>
        <dbReference type="EMBL" id="JAD32905.1"/>
    </source>
</evidence>
<dbReference type="EMBL" id="GBRH01264990">
    <property type="protein sequence ID" value="JAD32905.1"/>
    <property type="molecule type" value="Transcribed_RNA"/>
</dbReference>
<proteinExistence type="predicted"/>
<organism evidence="2">
    <name type="scientific">Arundo donax</name>
    <name type="common">Giant reed</name>
    <name type="synonym">Donax arundinaceus</name>
    <dbReference type="NCBI Taxonomy" id="35708"/>
    <lineage>
        <taxon>Eukaryota</taxon>
        <taxon>Viridiplantae</taxon>
        <taxon>Streptophyta</taxon>
        <taxon>Embryophyta</taxon>
        <taxon>Tracheophyta</taxon>
        <taxon>Spermatophyta</taxon>
        <taxon>Magnoliopsida</taxon>
        <taxon>Liliopsida</taxon>
        <taxon>Poales</taxon>
        <taxon>Poaceae</taxon>
        <taxon>PACMAD clade</taxon>
        <taxon>Arundinoideae</taxon>
        <taxon>Arundineae</taxon>
        <taxon>Arundo</taxon>
    </lineage>
</organism>
<accession>A0A0A8Z825</accession>
<feature type="compositionally biased region" description="Basic residues" evidence="1">
    <location>
        <begin position="23"/>
        <end position="32"/>
    </location>
</feature>
<feature type="compositionally biased region" description="Low complexity" evidence="1">
    <location>
        <begin position="1"/>
        <end position="14"/>
    </location>
</feature>
<sequence>MPPCRRAAPRVAPPLGCRGGGRTSRRPHPSHP</sequence>
<reference evidence="2" key="1">
    <citation type="submission" date="2014-09" db="EMBL/GenBank/DDBJ databases">
        <authorList>
            <person name="Magalhaes I.L.F."/>
            <person name="Oliveira U."/>
            <person name="Santos F.R."/>
            <person name="Vidigal T.H.D.A."/>
            <person name="Brescovit A.D."/>
            <person name="Santos A.J."/>
        </authorList>
    </citation>
    <scope>NUCLEOTIDE SEQUENCE</scope>
    <source>
        <tissue evidence="2">Shoot tissue taken approximately 20 cm above the soil surface</tissue>
    </source>
</reference>
<protein>
    <submittedName>
        <fullName evidence="2">Uncharacterized protein</fullName>
    </submittedName>
</protein>
<dbReference type="AlphaFoldDB" id="A0A0A8Z825"/>
<name>A0A0A8Z825_ARUDO</name>